<feature type="coiled-coil region" evidence="1">
    <location>
        <begin position="151"/>
        <end position="185"/>
    </location>
</feature>
<reference evidence="2" key="1">
    <citation type="submission" date="2013-07" db="EMBL/GenBank/DDBJ databases">
        <title>The genome of an arbuscular mycorrhizal fungus provides insights into the evolution of the oldest plant symbiosis.</title>
        <authorList>
            <consortium name="DOE Joint Genome Institute"/>
            <person name="Tisserant E."/>
            <person name="Malbreil M."/>
            <person name="Kuo A."/>
            <person name="Kohler A."/>
            <person name="Symeonidi A."/>
            <person name="Balestrini R."/>
            <person name="Charron P."/>
            <person name="Duensing N."/>
            <person name="Frei-dit-Frey N."/>
            <person name="Gianinazzi-Pearson V."/>
            <person name="Gilbert B."/>
            <person name="Handa Y."/>
            <person name="Hijri M."/>
            <person name="Kaul R."/>
            <person name="Kawaguchi M."/>
            <person name="Krajinski F."/>
            <person name="Lammers P."/>
            <person name="Lapierre D."/>
            <person name="Masclaux F.G."/>
            <person name="Murat C."/>
            <person name="Morin E."/>
            <person name="Ndikumana S."/>
            <person name="Pagni M."/>
            <person name="Petitpierre D."/>
            <person name="Requena N."/>
            <person name="Rosikiewicz P."/>
            <person name="Riley R."/>
            <person name="Saito K."/>
            <person name="San Clemente H."/>
            <person name="Shapiro H."/>
            <person name="van Tuinen D."/>
            <person name="Becard G."/>
            <person name="Bonfante P."/>
            <person name="Paszkowski U."/>
            <person name="Shachar-Hill Y."/>
            <person name="Young J.P."/>
            <person name="Sanders I.R."/>
            <person name="Henrissat B."/>
            <person name="Rensing S.A."/>
            <person name="Grigoriev I.V."/>
            <person name="Corradi N."/>
            <person name="Roux C."/>
            <person name="Martin F."/>
        </authorList>
    </citation>
    <scope>NUCLEOTIDE SEQUENCE</scope>
    <source>
        <strain evidence="2">DAOM 197198</strain>
    </source>
</reference>
<evidence type="ECO:0000313" key="2">
    <source>
        <dbReference type="EMBL" id="ESA05708.1"/>
    </source>
</evidence>
<dbReference type="AlphaFoldDB" id="U9THB0"/>
<proteinExistence type="predicted"/>
<dbReference type="VEuPathDB" id="FungiDB:RhiirFUN_002368"/>
<sequence>MNCMRNATETAIKISDFPTQPHNGKKIDELIVSQYSGSVDIYLMETGIHVSRYVAENYIPVEFVTSKDEFMLEIHGIYLIIMEIELFYMSYSQRRHDKWFPDWIYYDMPVDEVRKLINAIDDHRTEFHSLPFISKRLRELVGIIEPTVKDYHELKQANSELKQANNELKQQIKDIQELLNNLVKNLNASNK</sequence>
<organism evidence="2">
    <name type="scientific">Rhizophagus irregularis (strain DAOM 181602 / DAOM 197198 / MUCL 43194)</name>
    <name type="common">Arbuscular mycorrhizal fungus</name>
    <name type="synonym">Glomus intraradices</name>
    <dbReference type="NCBI Taxonomy" id="747089"/>
    <lineage>
        <taxon>Eukaryota</taxon>
        <taxon>Fungi</taxon>
        <taxon>Fungi incertae sedis</taxon>
        <taxon>Mucoromycota</taxon>
        <taxon>Glomeromycotina</taxon>
        <taxon>Glomeromycetes</taxon>
        <taxon>Glomerales</taxon>
        <taxon>Glomeraceae</taxon>
        <taxon>Rhizophagus</taxon>
    </lineage>
</organism>
<keyword evidence="1" id="KW-0175">Coiled coil</keyword>
<dbReference type="EMBL" id="KI292656">
    <property type="protein sequence ID" value="ESA05708.1"/>
    <property type="molecule type" value="Genomic_DNA"/>
</dbReference>
<protein>
    <submittedName>
        <fullName evidence="2">Uncharacterized protein</fullName>
    </submittedName>
</protein>
<accession>U9THB0</accession>
<dbReference type="HOGENOM" id="CLU_1422096_0_0_1"/>
<evidence type="ECO:0000256" key="1">
    <source>
        <dbReference type="SAM" id="Coils"/>
    </source>
</evidence>
<gene>
    <name evidence="2" type="ORF">GLOINDRAFT_85049</name>
</gene>
<name>U9THB0_RHIID</name>